<dbReference type="EMBL" id="DS469656">
    <property type="protein sequence ID" value="EDO37029.1"/>
    <property type="molecule type" value="Genomic_DNA"/>
</dbReference>
<dbReference type="PhylomeDB" id="A7SH14"/>
<proteinExistence type="predicted"/>
<organism evidence="1 2">
    <name type="scientific">Nematostella vectensis</name>
    <name type="common">Starlet sea anemone</name>
    <dbReference type="NCBI Taxonomy" id="45351"/>
    <lineage>
        <taxon>Eukaryota</taxon>
        <taxon>Metazoa</taxon>
        <taxon>Cnidaria</taxon>
        <taxon>Anthozoa</taxon>
        <taxon>Hexacorallia</taxon>
        <taxon>Actiniaria</taxon>
        <taxon>Edwardsiidae</taxon>
        <taxon>Nematostella</taxon>
    </lineage>
</organism>
<dbReference type="HOGENOM" id="CLU_2910806_0_0_1"/>
<reference evidence="1 2" key="1">
    <citation type="journal article" date="2007" name="Science">
        <title>Sea anemone genome reveals ancestral eumetazoan gene repertoire and genomic organization.</title>
        <authorList>
            <person name="Putnam N.H."/>
            <person name="Srivastava M."/>
            <person name="Hellsten U."/>
            <person name="Dirks B."/>
            <person name="Chapman J."/>
            <person name="Salamov A."/>
            <person name="Terry A."/>
            <person name="Shapiro H."/>
            <person name="Lindquist E."/>
            <person name="Kapitonov V.V."/>
            <person name="Jurka J."/>
            <person name="Genikhovich G."/>
            <person name="Grigoriev I.V."/>
            <person name="Lucas S.M."/>
            <person name="Steele R.E."/>
            <person name="Finnerty J.R."/>
            <person name="Technau U."/>
            <person name="Martindale M.Q."/>
            <person name="Rokhsar D.S."/>
        </authorList>
    </citation>
    <scope>NUCLEOTIDE SEQUENCE [LARGE SCALE GENOMIC DNA]</scope>
    <source>
        <strain evidence="2">CH2 X CH6</strain>
    </source>
</reference>
<protein>
    <submittedName>
        <fullName evidence="1">Uncharacterized protein</fullName>
    </submittedName>
</protein>
<name>A7SH14_NEMVE</name>
<evidence type="ECO:0000313" key="1">
    <source>
        <dbReference type="EMBL" id="EDO37029.1"/>
    </source>
</evidence>
<evidence type="ECO:0000313" key="2">
    <source>
        <dbReference type="Proteomes" id="UP000001593"/>
    </source>
</evidence>
<dbReference type="AlphaFoldDB" id="A7SH14"/>
<keyword evidence="2" id="KW-1185">Reference proteome</keyword>
<dbReference type="InParanoid" id="A7SH14"/>
<gene>
    <name evidence="1" type="ORF">NEMVEDRAFT_v1g118043</name>
</gene>
<sequence>ILNYINDLPDCISFMHIAMFADNTKCFRAINSPNYVPKLQRDLHSLSAWALDNKPLFRPTKC</sequence>
<feature type="non-terminal residue" evidence="1">
    <location>
        <position position="1"/>
    </location>
</feature>
<dbReference type="Proteomes" id="UP000001593">
    <property type="component" value="Unassembled WGS sequence"/>
</dbReference>
<accession>A7SH14</accession>